<dbReference type="Proteomes" id="UP000286317">
    <property type="component" value="Unassembled WGS sequence"/>
</dbReference>
<dbReference type="GeneID" id="79051761"/>
<evidence type="ECO:0000313" key="17">
    <source>
        <dbReference type="Proteomes" id="UP000286317"/>
    </source>
</evidence>
<accession>A0A418IE46</accession>
<keyword evidence="8" id="KW-0457">Lysine biosynthesis</keyword>
<dbReference type="GO" id="GO:0009089">
    <property type="term" value="P:lysine biosynthetic process via diaminopimelate"/>
    <property type="evidence" value="ECO:0007669"/>
    <property type="project" value="UniProtKB-UniRule"/>
</dbReference>
<feature type="active site" description="Schiff-base intermediate with substrate" evidence="14">
    <location>
        <position position="163"/>
    </location>
</feature>
<feature type="binding site" evidence="15">
    <location>
        <position position="47"/>
    </location>
    <ligand>
        <name>pyruvate</name>
        <dbReference type="ChEBI" id="CHEBI:15361"/>
    </ligand>
</feature>
<evidence type="ECO:0000256" key="11">
    <source>
        <dbReference type="ARBA" id="ARBA00047836"/>
    </source>
</evidence>
<dbReference type="PIRSF" id="PIRSF001365">
    <property type="entry name" value="DHDPS"/>
    <property type="match status" value="1"/>
</dbReference>
<evidence type="ECO:0000256" key="5">
    <source>
        <dbReference type="ARBA" id="ARBA00022490"/>
    </source>
</evidence>
<dbReference type="PANTHER" id="PTHR12128:SF66">
    <property type="entry name" value="4-HYDROXY-2-OXOGLUTARATE ALDOLASE, MITOCHONDRIAL"/>
    <property type="match status" value="1"/>
</dbReference>
<dbReference type="GO" id="GO:0008840">
    <property type="term" value="F:4-hydroxy-tetrahydrodipicolinate synthase activity"/>
    <property type="evidence" value="ECO:0007669"/>
    <property type="project" value="UniProtKB-UniRule"/>
</dbReference>
<sequence length="294" mass="31817">MYKPYGMIAALPTPMLENGDIDYNSFGNLIEHVIAGGLQGVLVGGSTGEYSLMTTEERKQIIEFVTLKVNNRVQVMAGTGCHRTSDTIELTQFAESVGVDSALVINPYYMVTSDEGIVEHYKNVAESTSVGIVIYHYPEATGVELAPEIIHEISKIDGVVGIKNTADGVHTSKVLDLVKDDPDFALLNGFEDLFLPSLAIGAQGAIGLVDNLVPSKIARLYKLVQDNNIQEAIELNKQLLPLYNLLEEETVPGTVKAGLKVLGISGTTCRLPLKPATPAFEEKMKVVLDEINNS</sequence>
<dbReference type="Pfam" id="PF00701">
    <property type="entry name" value="DHDPS"/>
    <property type="match status" value="1"/>
</dbReference>
<dbReference type="SUPFAM" id="SSF51569">
    <property type="entry name" value="Aldolase"/>
    <property type="match status" value="1"/>
</dbReference>
<evidence type="ECO:0000256" key="8">
    <source>
        <dbReference type="ARBA" id="ARBA00023154"/>
    </source>
</evidence>
<evidence type="ECO:0000256" key="14">
    <source>
        <dbReference type="PIRSR" id="PIRSR001365-1"/>
    </source>
</evidence>
<evidence type="ECO:0000256" key="2">
    <source>
        <dbReference type="ARBA" id="ARBA00005120"/>
    </source>
</evidence>
<gene>
    <name evidence="16" type="primary">dapA</name>
    <name evidence="16" type="ORF">BU112_10040</name>
</gene>
<feature type="active site" description="Proton donor/acceptor" evidence="14">
    <location>
        <position position="135"/>
    </location>
</feature>
<dbReference type="PRINTS" id="PR00146">
    <property type="entry name" value="DHPICSNTHASE"/>
</dbReference>
<evidence type="ECO:0000313" key="16">
    <source>
        <dbReference type="EMBL" id="RIM99277.1"/>
    </source>
</evidence>
<dbReference type="EC" id="4.3.3.7" evidence="4 12"/>
<dbReference type="RefSeq" id="WP_119584707.1">
    <property type="nucleotide sequence ID" value="NZ_CP188208.1"/>
</dbReference>
<keyword evidence="9 13" id="KW-0456">Lyase</keyword>
<dbReference type="NCBIfam" id="TIGR00674">
    <property type="entry name" value="dapA"/>
    <property type="match status" value="1"/>
</dbReference>
<dbReference type="Gene3D" id="3.20.20.70">
    <property type="entry name" value="Aldolase class I"/>
    <property type="match status" value="1"/>
</dbReference>
<evidence type="ECO:0000256" key="9">
    <source>
        <dbReference type="ARBA" id="ARBA00023239"/>
    </source>
</evidence>
<evidence type="ECO:0000256" key="7">
    <source>
        <dbReference type="ARBA" id="ARBA00022915"/>
    </source>
</evidence>
<comment type="caution">
    <text evidence="16">The sequence shown here is derived from an EMBL/GenBank/DDBJ whole genome shotgun (WGS) entry which is preliminary data.</text>
</comment>
<evidence type="ECO:0000256" key="6">
    <source>
        <dbReference type="ARBA" id="ARBA00022605"/>
    </source>
</evidence>
<evidence type="ECO:0000256" key="13">
    <source>
        <dbReference type="PIRNR" id="PIRNR001365"/>
    </source>
</evidence>
<evidence type="ECO:0000256" key="15">
    <source>
        <dbReference type="PIRSR" id="PIRSR001365-2"/>
    </source>
</evidence>
<keyword evidence="7" id="KW-0220">Diaminopimelate biosynthesis</keyword>
<dbReference type="SMART" id="SM01130">
    <property type="entry name" value="DHDPS"/>
    <property type="match status" value="1"/>
</dbReference>
<comment type="similarity">
    <text evidence="3 13">Belongs to the DapA family.</text>
</comment>
<evidence type="ECO:0000256" key="1">
    <source>
        <dbReference type="ARBA" id="ARBA00003294"/>
    </source>
</evidence>
<proteinExistence type="inferred from homology"/>
<dbReference type="InterPro" id="IPR013785">
    <property type="entry name" value="Aldolase_TIM"/>
</dbReference>
<dbReference type="OrthoDB" id="9782828at2"/>
<comment type="catalytic activity">
    <reaction evidence="11">
        <text>L-aspartate 4-semialdehyde + pyruvate = (2S,4S)-4-hydroxy-2,3,4,5-tetrahydrodipicolinate + H2O + H(+)</text>
        <dbReference type="Rhea" id="RHEA:34171"/>
        <dbReference type="ChEBI" id="CHEBI:15361"/>
        <dbReference type="ChEBI" id="CHEBI:15377"/>
        <dbReference type="ChEBI" id="CHEBI:15378"/>
        <dbReference type="ChEBI" id="CHEBI:67139"/>
        <dbReference type="ChEBI" id="CHEBI:537519"/>
        <dbReference type="EC" id="4.3.3.7"/>
    </reaction>
</comment>
<comment type="pathway">
    <text evidence="2">Amino-acid biosynthesis; L-lysine biosynthesis via DAP pathway; (S)-tetrahydrodipicolinate from L-aspartate: step 3/4.</text>
</comment>
<keyword evidence="17" id="KW-1185">Reference proteome</keyword>
<dbReference type="EMBL" id="QXUF01000072">
    <property type="protein sequence ID" value="RIM99277.1"/>
    <property type="molecule type" value="Genomic_DNA"/>
</dbReference>
<reference evidence="16 17" key="1">
    <citation type="journal article" date="2016" name="Front. Microbiol.">
        <title>Comprehensive Phylogenetic Analysis of Bovine Non-aureus Staphylococci Species Based on Whole-Genome Sequencing.</title>
        <authorList>
            <person name="Naushad S."/>
            <person name="Barkema H.W."/>
            <person name="Luby C."/>
            <person name="Condas L.A."/>
            <person name="Nobrega D.B."/>
            <person name="Carson D.A."/>
            <person name="De Buck J."/>
        </authorList>
    </citation>
    <scope>NUCLEOTIDE SEQUENCE [LARGE SCALE GENOMIC DNA]</scope>
    <source>
        <strain evidence="16 17">SNUC 4554</strain>
    </source>
</reference>
<keyword evidence="5" id="KW-0963">Cytoplasm</keyword>
<protein>
    <recommendedName>
        <fullName evidence="4 12">4-hydroxy-tetrahydrodipicolinate synthase</fullName>
        <ecNumber evidence="4 12">4.3.3.7</ecNumber>
    </recommendedName>
</protein>
<comment type="function">
    <text evidence="1">Catalyzes the condensation of (S)-aspartate-beta-semialdehyde [(S)-ASA] and pyruvate to 4-hydroxy-tetrahydrodipicolinate (HTPA).</text>
</comment>
<evidence type="ECO:0000256" key="4">
    <source>
        <dbReference type="ARBA" id="ARBA00012086"/>
    </source>
</evidence>
<evidence type="ECO:0000256" key="12">
    <source>
        <dbReference type="NCBIfam" id="TIGR00674"/>
    </source>
</evidence>
<keyword evidence="6" id="KW-0028">Amino-acid biosynthesis</keyword>
<evidence type="ECO:0000256" key="3">
    <source>
        <dbReference type="ARBA" id="ARBA00007592"/>
    </source>
</evidence>
<keyword evidence="10" id="KW-0704">Schiff base</keyword>
<dbReference type="InterPro" id="IPR005263">
    <property type="entry name" value="DapA"/>
</dbReference>
<dbReference type="PANTHER" id="PTHR12128">
    <property type="entry name" value="DIHYDRODIPICOLINATE SYNTHASE"/>
    <property type="match status" value="1"/>
</dbReference>
<dbReference type="AlphaFoldDB" id="A0A418IE46"/>
<dbReference type="CDD" id="cd00408">
    <property type="entry name" value="DHDPS-like"/>
    <property type="match status" value="1"/>
</dbReference>
<dbReference type="UniPathway" id="UPA00034">
    <property type="reaction ID" value="UER00017"/>
</dbReference>
<dbReference type="InterPro" id="IPR002220">
    <property type="entry name" value="DapA-like"/>
</dbReference>
<organism evidence="16 17">
    <name type="scientific">Staphylococcus shinii</name>
    <dbReference type="NCBI Taxonomy" id="2912228"/>
    <lineage>
        <taxon>Bacteria</taxon>
        <taxon>Bacillati</taxon>
        <taxon>Bacillota</taxon>
        <taxon>Bacilli</taxon>
        <taxon>Bacillales</taxon>
        <taxon>Staphylococcaceae</taxon>
        <taxon>Staphylococcus</taxon>
    </lineage>
</organism>
<feature type="binding site" evidence="15">
    <location>
        <position position="206"/>
    </location>
    <ligand>
        <name>pyruvate</name>
        <dbReference type="ChEBI" id="CHEBI:15361"/>
    </ligand>
</feature>
<dbReference type="GO" id="GO:0019877">
    <property type="term" value="P:diaminopimelate biosynthetic process"/>
    <property type="evidence" value="ECO:0007669"/>
    <property type="project" value="UniProtKB-KW"/>
</dbReference>
<evidence type="ECO:0000256" key="10">
    <source>
        <dbReference type="ARBA" id="ARBA00023270"/>
    </source>
</evidence>
<name>A0A418IE46_9STAP</name>